<dbReference type="AlphaFoldDB" id="A0A816UE81"/>
<protein>
    <submittedName>
        <fullName evidence="1">(rape) hypothetical protein</fullName>
    </submittedName>
</protein>
<dbReference type="Proteomes" id="UP001295469">
    <property type="component" value="Chromosome C08"/>
</dbReference>
<proteinExistence type="predicted"/>
<reference evidence="1" key="1">
    <citation type="submission" date="2021-01" db="EMBL/GenBank/DDBJ databases">
        <authorList>
            <consortium name="Genoscope - CEA"/>
            <person name="William W."/>
        </authorList>
    </citation>
    <scope>NUCLEOTIDE SEQUENCE</scope>
</reference>
<gene>
    <name evidence="1" type="ORF">DARMORV10_C08P18760.1</name>
</gene>
<dbReference type="EMBL" id="HG994372">
    <property type="protein sequence ID" value="CAF2109327.1"/>
    <property type="molecule type" value="Genomic_DNA"/>
</dbReference>
<evidence type="ECO:0000313" key="1">
    <source>
        <dbReference type="EMBL" id="CAF2109327.1"/>
    </source>
</evidence>
<sequence length="125" mass="14534">MPLELCGHASGLFCLRRMSKEVRDEKAEYTEHVICNPSTVQYGFLPRVRTGIQAVYVFYFHPGRNTVKRLEVQGLEHRGGSRVYAFVDHVDDLTFNMNSWQLHQDVPPRFESFNKFRALSLLDDV</sequence>
<accession>A0A816UE81</accession>
<organism evidence="1">
    <name type="scientific">Brassica napus</name>
    <name type="common">Rape</name>
    <dbReference type="NCBI Taxonomy" id="3708"/>
    <lineage>
        <taxon>Eukaryota</taxon>
        <taxon>Viridiplantae</taxon>
        <taxon>Streptophyta</taxon>
        <taxon>Embryophyta</taxon>
        <taxon>Tracheophyta</taxon>
        <taxon>Spermatophyta</taxon>
        <taxon>Magnoliopsida</taxon>
        <taxon>eudicotyledons</taxon>
        <taxon>Gunneridae</taxon>
        <taxon>Pentapetalae</taxon>
        <taxon>rosids</taxon>
        <taxon>malvids</taxon>
        <taxon>Brassicales</taxon>
        <taxon>Brassicaceae</taxon>
        <taxon>Brassiceae</taxon>
        <taxon>Brassica</taxon>
    </lineage>
</organism>
<name>A0A816UE81_BRANA</name>